<organism evidence="1 2">
    <name type="scientific">Penicillium nordicum</name>
    <dbReference type="NCBI Taxonomy" id="229535"/>
    <lineage>
        <taxon>Eukaryota</taxon>
        <taxon>Fungi</taxon>
        <taxon>Dikarya</taxon>
        <taxon>Ascomycota</taxon>
        <taxon>Pezizomycotina</taxon>
        <taxon>Eurotiomycetes</taxon>
        <taxon>Eurotiomycetidae</taxon>
        <taxon>Eurotiales</taxon>
        <taxon>Aspergillaceae</taxon>
        <taxon>Penicillium</taxon>
    </lineage>
</organism>
<proteinExistence type="predicted"/>
<keyword evidence="2" id="KW-1185">Reference proteome</keyword>
<dbReference type="EMBL" id="LHQQ01000392">
    <property type="protein sequence ID" value="KOS36774.1"/>
    <property type="molecule type" value="Genomic_DNA"/>
</dbReference>
<protein>
    <submittedName>
        <fullName evidence="1">Uncharacterized protein</fullName>
    </submittedName>
</protein>
<comment type="caution">
    <text evidence="1">The sequence shown here is derived from an EMBL/GenBank/DDBJ whole genome shotgun (WGS) entry which is preliminary data.</text>
</comment>
<evidence type="ECO:0000313" key="2">
    <source>
        <dbReference type="Proteomes" id="UP000037696"/>
    </source>
</evidence>
<accession>A0A0M8NX75</accession>
<sequence length="87" mass="10020">MQHDCIPPFGTALVLYSHLLNNFQTPDHIYRQSHRFHCPLTVCHYLSSSPYILIDPDRTNPTVQIAIHPHRFQVQAFIFSAGKYSGI</sequence>
<name>A0A0M8NX75_9EURO</name>
<dbReference type="AlphaFoldDB" id="A0A0M8NX75"/>
<dbReference type="Proteomes" id="UP000037696">
    <property type="component" value="Unassembled WGS sequence"/>
</dbReference>
<gene>
    <name evidence="1" type="ORF">ACN38_g12463</name>
</gene>
<evidence type="ECO:0000313" key="1">
    <source>
        <dbReference type="EMBL" id="KOS36774.1"/>
    </source>
</evidence>
<reference evidence="1 2" key="1">
    <citation type="submission" date="2015-08" db="EMBL/GenBank/DDBJ databases">
        <title>Genome sequencing of Penicillium nordicum.</title>
        <authorList>
            <person name="Nguyen H.D."/>
            <person name="Seifert K.A."/>
        </authorList>
    </citation>
    <scope>NUCLEOTIDE SEQUENCE [LARGE SCALE GENOMIC DNA]</scope>
    <source>
        <strain evidence="1 2">DAOMC 185683</strain>
    </source>
</reference>